<proteinExistence type="predicted"/>
<accession>S8DYF7</accession>
<dbReference type="Proteomes" id="UP000015453">
    <property type="component" value="Unassembled WGS sequence"/>
</dbReference>
<evidence type="ECO:0000313" key="1">
    <source>
        <dbReference type="EMBL" id="EPS64987.1"/>
    </source>
</evidence>
<name>S8DYF7_9LAMI</name>
<evidence type="ECO:0000313" key="2">
    <source>
        <dbReference type="Proteomes" id="UP000015453"/>
    </source>
</evidence>
<comment type="caution">
    <text evidence="1">The sequence shown here is derived from an EMBL/GenBank/DDBJ whole genome shotgun (WGS) entry which is preliminary data.</text>
</comment>
<dbReference type="AlphaFoldDB" id="S8DYF7"/>
<keyword evidence="2" id="KW-1185">Reference proteome</keyword>
<gene>
    <name evidence="1" type="ORF">M569_09794</name>
</gene>
<dbReference type="EMBL" id="AUSU01004497">
    <property type="protein sequence ID" value="EPS64987.1"/>
    <property type="molecule type" value="Genomic_DNA"/>
</dbReference>
<protein>
    <submittedName>
        <fullName evidence="1">Uncharacterized protein</fullName>
    </submittedName>
</protein>
<reference evidence="1 2" key="1">
    <citation type="journal article" date="2013" name="BMC Genomics">
        <title>The miniature genome of a carnivorous plant Genlisea aurea contains a low number of genes and short non-coding sequences.</title>
        <authorList>
            <person name="Leushkin E.V."/>
            <person name="Sutormin R.A."/>
            <person name="Nabieva E.R."/>
            <person name="Penin A.A."/>
            <person name="Kondrashov A.S."/>
            <person name="Logacheva M.D."/>
        </authorList>
    </citation>
    <scope>NUCLEOTIDE SEQUENCE [LARGE SCALE GENOMIC DNA]</scope>
</reference>
<sequence length="121" mass="13209">MRTRFLLTDYSDPAIAGDCCDSAGILDFVMLPSAEVSADDSFSASVDALRCLDALPLLETCDDVEKLETDDALSMFLSDVLPHFVCGEGLIDGEDFKHDEAIRFNRLLRCSYAFLTSAALS</sequence>
<organism evidence="1 2">
    <name type="scientific">Genlisea aurea</name>
    <dbReference type="NCBI Taxonomy" id="192259"/>
    <lineage>
        <taxon>Eukaryota</taxon>
        <taxon>Viridiplantae</taxon>
        <taxon>Streptophyta</taxon>
        <taxon>Embryophyta</taxon>
        <taxon>Tracheophyta</taxon>
        <taxon>Spermatophyta</taxon>
        <taxon>Magnoliopsida</taxon>
        <taxon>eudicotyledons</taxon>
        <taxon>Gunneridae</taxon>
        <taxon>Pentapetalae</taxon>
        <taxon>asterids</taxon>
        <taxon>lamiids</taxon>
        <taxon>Lamiales</taxon>
        <taxon>Lentibulariaceae</taxon>
        <taxon>Genlisea</taxon>
    </lineage>
</organism>